<dbReference type="Proteomes" id="UP000314294">
    <property type="component" value="Unassembled WGS sequence"/>
</dbReference>
<evidence type="ECO:0000256" key="1">
    <source>
        <dbReference type="SAM" id="MobiDB-lite"/>
    </source>
</evidence>
<keyword evidence="3" id="KW-1185">Reference proteome</keyword>
<evidence type="ECO:0000313" key="3">
    <source>
        <dbReference type="Proteomes" id="UP000314294"/>
    </source>
</evidence>
<feature type="compositionally biased region" description="Basic and acidic residues" evidence="1">
    <location>
        <begin position="28"/>
        <end position="55"/>
    </location>
</feature>
<accession>A0A4Z2HWC1</accession>
<proteinExistence type="predicted"/>
<sequence length="62" mass="6857">MTLGLGAGQSQTLLLTQSGNELPELCLDERTPVNPEPREQLDNAPSRRDLHEQRDGITANMK</sequence>
<name>A0A4Z2HWC1_9TELE</name>
<gene>
    <name evidence="2" type="ORF">EYF80_019851</name>
</gene>
<dbReference type="EMBL" id="SRLO01000169">
    <property type="protein sequence ID" value="TNN69978.1"/>
    <property type="molecule type" value="Genomic_DNA"/>
</dbReference>
<comment type="caution">
    <text evidence="2">The sequence shown here is derived from an EMBL/GenBank/DDBJ whole genome shotgun (WGS) entry which is preliminary data.</text>
</comment>
<dbReference type="AlphaFoldDB" id="A0A4Z2HWC1"/>
<feature type="region of interest" description="Disordered" evidence="1">
    <location>
        <begin position="28"/>
        <end position="62"/>
    </location>
</feature>
<organism evidence="2 3">
    <name type="scientific">Liparis tanakae</name>
    <name type="common">Tanaka's snailfish</name>
    <dbReference type="NCBI Taxonomy" id="230148"/>
    <lineage>
        <taxon>Eukaryota</taxon>
        <taxon>Metazoa</taxon>
        <taxon>Chordata</taxon>
        <taxon>Craniata</taxon>
        <taxon>Vertebrata</taxon>
        <taxon>Euteleostomi</taxon>
        <taxon>Actinopterygii</taxon>
        <taxon>Neopterygii</taxon>
        <taxon>Teleostei</taxon>
        <taxon>Neoteleostei</taxon>
        <taxon>Acanthomorphata</taxon>
        <taxon>Eupercaria</taxon>
        <taxon>Perciformes</taxon>
        <taxon>Cottioidei</taxon>
        <taxon>Cottales</taxon>
        <taxon>Liparidae</taxon>
        <taxon>Liparis</taxon>
    </lineage>
</organism>
<protein>
    <submittedName>
        <fullName evidence="2">Uncharacterized protein</fullName>
    </submittedName>
</protein>
<reference evidence="2 3" key="1">
    <citation type="submission" date="2019-03" db="EMBL/GenBank/DDBJ databases">
        <title>First draft genome of Liparis tanakae, snailfish: a comprehensive survey of snailfish specific genes.</title>
        <authorList>
            <person name="Kim W."/>
            <person name="Song I."/>
            <person name="Jeong J.-H."/>
            <person name="Kim D."/>
            <person name="Kim S."/>
            <person name="Ryu S."/>
            <person name="Song J.Y."/>
            <person name="Lee S.K."/>
        </authorList>
    </citation>
    <scope>NUCLEOTIDE SEQUENCE [LARGE SCALE GENOMIC DNA]</scope>
    <source>
        <tissue evidence="2">Muscle</tissue>
    </source>
</reference>
<evidence type="ECO:0000313" key="2">
    <source>
        <dbReference type="EMBL" id="TNN69978.1"/>
    </source>
</evidence>